<proteinExistence type="predicted"/>
<dbReference type="EMBL" id="MU006224">
    <property type="protein sequence ID" value="KAF2827202.1"/>
    <property type="molecule type" value="Genomic_DNA"/>
</dbReference>
<dbReference type="AlphaFoldDB" id="A0A6A7A1K2"/>
<dbReference type="PANTHER" id="PTHR47843">
    <property type="entry name" value="BTB DOMAIN-CONTAINING PROTEIN-RELATED"/>
    <property type="match status" value="1"/>
</dbReference>
<protein>
    <recommendedName>
        <fullName evidence="3">BTB domain-containing protein</fullName>
    </recommendedName>
</protein>
<dbReference type="OrthoDB" id="3794732at2759"/>
<evidence type="ECO:0000313" key="2">
    <source>
        <dbReference type="Proteomes" id="UP000799424"/>
    </source>
</evidence>
<gene>
    <name evidence="1" type="ORF">CC86DRAFT_263989</name>
</gene>
<sequence>STFFQNTLKPEWASMREGKPIDLKEEHLSTFEAYVQWLYTHQVATTFDTTKWAEAYVLGEKLMDAEYQDTILEKIMRGCEEKRNFPGEPQLAIIYNGTPMGSPARKLLVDFYC</sequence>
<reference evidence="1" key="1">
    <citation type="journal article" date="2020" name="Stud. Mycol.">
        <title>101 Dothideomycetes genomes: a test case for predicting lifestyles and emergence of pathogens.</title>
        <authorList>
            <person name="Haridas S."/>
            <person name="Albert R."/>
            <person name="Binder M."/>
            <person name="Bloem J."/>
            <person name="Labutti K."/>
            <person name="Salamov A."/>
            <person name="Andreopoulos B."/>
            <person name="Baker S."/>
            <person name="Barry K."/>
            <person name="Bills G."/>
            <person name="Bluhm B."/>
            <person name="Cannon C."/>
            <person name="Castanera R."/>
            <person name="Culley D."/>
            <person name="Daum C."/>
            <person name="Ezra D."/>
            <person name="Gonzalez J."/>
            <person name="Henrissat B."/>
            <person name="Kuo A."/>
            <person name="Liang C."/>
            <person name="Lipzen A."/>
            <person name="Lutzoni F."/>
            <person name="Magnuson J."/>
            <person name="Mondo S."/>
            <person name="Nolan M."/>
            <person name="Ohm R."/>
            <person name="Pangilinan J."/>
            <person name="Park H.-J."/>
            <person name="Ramirez L."/>
            <person name="Alfaro M."/>
            <person name="Sun H."/>
            <person name="Tritt A."/>
            <person name="Yoshinaga Y."/>
            <person name="Zwiers L.-H."/>
            <person name="Turgeon B."/>
            <person name="Goodwin S."/>
            <person name="Spatafora J."/>
            <person name="Crous P."/>
            <person name="Grigoriev I."/>
        </authorList>
    </citation>
    <scope>NUCLEOTIDE SEQUENCE</scope>
    <source>
        <strain evidence="1">CBS 113818</strain>
    </source>
</reference>
<feature type="non-terminal residue" evidence="1">
    <location>
        <position position="1"/>
    </location>
</feature>
<evidence type="ECO:0008006" key="3">
    <source>
        <dbReference type="Google" id="ProtNLM"/>
    </source>
</evidence>
<organism evidence="1 2">
    <name type="scientific">Ophiobolus disseminans</name>
    <dbReference type="NCBI Taxonomy" id="1469910"/>
    <lineage>
        <taxon>Eukaryota</taxon>
        <taxon>Fungi</taxon>
        <taxon>Dikarya</taxon>
        <taxon>Ascomycota</taxon>
        <taxon>Pezizomycotina</taxon>
        <taxon>Dothideomycetes</taxon>
        <taxon>Pleosporomycetidae</taxon>
        <taxon>Pleosporales</taxon>
        <taxon>Pleosporineae</taxon>
        <taxon>Phaeosphaeriaceae</taxon>
        <taxon>Ophiobolus</taxon>
    </lineage>
</organism>
<keyword evidence="2" id="KW-1185">Reference proteome</keyword>
<evidence type="ECO:0000313" key="1">
    <source>
        <dbReference type="EMBL" id="KAF2827202.1"/>
    </source>
</evidence>
<dbReference type="PANTHER" id="PTHR47843:SF2">
    <property type="entry name" value="BTB DOMAIN-CONTAINING PROTEIN"/>
    <property type="match status" value="1"/>
</dbReference>
<accession>A0A6A7A1K2</accession>
<dbReference type="Proteomes" id="UP000799424">
    <property type="component" value="Unassembled WGS sequence"/>
</dbReference>
<name>A0A6A7A1K2_9PLEO</name>
<dbReference type="Gene3D" id="3.30.710.10">
    <property type="entry name" value="Potassium Channel Kv1.1, Chain A"/>
    <property type="match status" value="1"/>
</dbReference>
<feature type="non-terminal residue" evidence="1">
    <location>
        <position position="113"/>
    </location>
</feature>
<dbReference type="InterPro" id="IPR011333">
    <property type="entry name" value="SKP1/BTB/POZ_sf"/>
</dbReference>